<evidence type="ECO:0000313" key="2">
    <source>
        <dbReference type="Proteomes" id="UP001642464"/>
    </source>
</evidence>
<sequence>MALAAMGLQFCYVAVGNQHHSQAIPSLLFSHTLVVPDSESNSFDFCDLPHAWKVAPFWLIVVFGTPGPQGPQDQNHLLSSVERIACNANVARQSLGLPCPVLGIVESASVDPRWVDSVSPNMVPLLPGPFRTEAAEFGHVDDPKLWSCFANQPLLHPMAHVQMPNVRVELTLQAVALKFQGKQCPKTVFFQDGFVKSSSKLFAPLLQHGLAQVPAPMLQKQGGQRQATLAELAHMYCIPAALAAVVPPSIIRSATHLPSLAMVVCILLKSLHCDKQVVPFPWYEPQEDKLRQLVAGTVFQPGLCDSFPGTLTAAEVADRALHRCSLEGVYFSRSASDLRSALARVPLAALQLFWVHAQLMGLPGHVQGPDWAQQKAPSASALAIGSQRGSGLSRFALCPLHPSGLSKEQHIAASAQVASPFASACILDEDLQFVCQLLATYGPYVRQWRLDQLKIMRKLAKVLQPWEAECAGCMPPSVQRVAAAKKPMFMLVCSILLRWPDETNALRYVTGYRIVGDIECSGLFRPLDVDRSQSTGTDVLFGKPAVHNLWAMRQRVKPGQHDAELASMTRQEILDGFAEGVFTQDELDERFGVGLRRPLERFIHVQSCGKLRCIDSGKKPGHNAASRESETIYTTTVDVVPVVVRRAWEMIWQFWAADSSCLPEWCDFVLGTEDMKNAYRQCPVHPQHRSCSTIAFWDHEVNDIRFVVLNGLPFGLSSSVLNFNRTPALLTAVARRFCGCAVAHFFDDSGIVDLSCSNGLAQAIVREVYALAGAHLDPAKSQSPAGCRTFLGLSVNVALAATAGVVEVDLKPGFRETIKAEIESVLESSTLTSGQAAKLRGKFGWAASGTYGKCGRGGQAPLVQRQYFDHSDFLTSSLRDALNFHLLLATFVGPKQIAVFNEPMPPIRIYSDASYEPEADVVAGIGFVLFDAASSRPPIGMAASLDPEVKDRGGQDQLNLEIIIGARMGPSDPFATTLVAPFACLTLPADYERRGVRRESGLRSQVDGFLAGATDSSKRFEPLPGNHTYLVPVKYPVSKPILFKLFGEFWHTFALRLVRFLAIYRATFRNRATRRPRRTRRSKRPNGGCVN</sequence>
<evidence type="ECO:0000313" key="1">
    <source>
        <dbReference type="EMBL" id="CAK9105193.1"/>
    </source>
</evidence>
<gene>
    <name evidence="1" type="ORF">SCF082_LOCUS49033</name>
</gene>
<keyword evidence="2" id="KW-1185">Reference proteome</keyword>
<proteinExistence type="predicted"/>
<dbReference type="InterPro" id="IPR043502">
    <property type="entry name" value="DNA/RNA_pol_sf"/>
</dbReference>
<dbReference type="Proteomes" id="UP001642464">
    <property type="component" value="Unassembled WGS sequence"/>
</dbReference>
<dbReference type="PANTHER" id="PTHR33050:SF7">
    <property type="entry name" value="RIBONUCLEASE H"/>
    <property type="match status" value="1"/>
</dbReference>
<reference evidence="1 2" key="1">
    <citation type="submission" date="2024-02" db="EMBL/GenBank/DDBJ databases">
        <authorList>
            <person name="Chen Y."/>
            <person name="Shah S."/>
            <person name="Dougan E. K."/>
            <person name="Thang M."/>
            <person name="Chan C."/>
        </authorList>
    </citation>
    <scope>NUCLEOTIDE SEQUENCE [LARGE SCALE GENOMIC DNA]</scope>
</reference>
<protein>
    <submittedName>
        <fullName evidence="1">TauD domain-containing protein</fullName>
    </submittedName>
</protein>
<dbReference type="PANTHER" id="PTHR33050">
    <property type="entry name" value="REVERSE TRANSCRIPTASE DOMAIN-CONTAINING PROTEIN"/>
    <property type="match status" value="1"/>
</dbReference>
<dbReference type="InterPro" id="IPR052055">
    <property type="entry name" value="Hepadnavirus_pol/RT"/>
</dbReference>
<name>A0ABP0RXT3_9DINO</name>
<dbReference type="EMBL" id="CAXAMM010042485">
    <property type="protein sequence ID" value="CAK9105193.1"/>
    <property type="molecule type" value="Genomic_DNA"/>
</dbReference>
<organism evidence="1 2">
    <name type="scientific">Durusdinium trenchii</name>
    <dbReference type="NCBI Taxonomy" id="1381693"/>
    <lineage>
        <taxon>Eukaryota</taxon>
        <taxon>Sar</taxon>
        <taxon>Alveolata</taxon>
        <taxon>Dinophyceae</taxon>
        <taxon>Suessiales</taxon>
        <taxon>Symbiodiniaceae</taxon>
        <taxon>Durusdinium</taxon>
    </lineage>
</organism>
<accession>A0ABP0RXT3</accession>
<dbReference type="SUPFAM" id="SSF56672">
    <property type="entry name" value="DNA/RNA polymerases"/>
    <property type="match status" value="1"/>
</dbReference>
<comment type="caution">
    <text evidence="1">The sequence shown here is derived from an EMBL/GenBank/DDBJ whole genome shotgun (WGS) entry which is preliminary data.</text>
</comment>